<protein>
    <submittedName>
        <fullName evidence="2">Uncharacterized protein</fullName>
    </submittedName>
</protein>
<dbReference type="AlphaFoldDB" id="A0A9X2P4V8"/>
<feature type="signal peptide" evidence="1">
    <location>
        <begin position="1"/>
        <end position="21"/>
    </location>
</feature>
<keyword evidence="3" id="KW-1185">Reference proteome</keyword>
<name>A0A9X2P4V8_9BACT</name>
<organism evidence="2 3">
    <name type="scientific">Aquiflexum gelatinilyticum</name>
    <dbReference type="NCBI Taxonomy" id="2961943"/>
    <lineage>
        <taxon>Bacteria</taxon>
        <taxon>Pseudomonadati</taxon>
        <taxon>Bacteroidota</taxon>
        <taxon>Cytophagia</taxon>
        <taxon>Cytophagales</taxon>
        <taxon>Cyclobacteriaceae</taxon>
        <taxon>Aquiflexum</taxon>
    </lineage>
</organism>
<reference evidence="2" key="1">
    <citation type="submission" date="2022-08" db="EMBL/GenBank/DDBJ databases">
        <authorList>
            <person name="Zhang D."/>
        </authorList>
    </citation>
    <scope>NUCLEOTIDE SEQUENCE</scope>
    <source>
        <strain evidence="2">XJ19-11</strain>
    </source>
</reference>
<dbReference type="RefSeq" id="WP_258422743.1">
    <property type="nucleotide sequence ID" value="NZ_JANSUY010000003.1"/>
</dbReference>
<feature type="chain" id="PRO_5040732708" evidence="1">
    <location>
        <begin position="22"/>
        <end position="324"/>
    </location>
</feature>
<comment type="caution">
    <text evidence="2">The sequence shown here is derived from an EMBL/GenBank/DDBJ whole genome shotgun (WGS) entry which is preliminary data.</text>
</comment>
<keyword evidence="1" id="KW-0732">Signal</keyword>
<evidence type="ECO:0000256" key="1">
    <source>
        <dbReference type="SAM" id="SignalP"/>
    </source>
</evidence>
<evidence type="ECO:0000313" key="2">
    <source>
        <dbReference type="EMBL" id="MCR9014866.1"/>
    </source>
</evidence>
<gene>
    <name evidence="2" type="ORF">NU887_07430</name>
</gene>
<accession>A0A9X2P4V8</accession>
<proteinExistence type="predicted"/>
<evidence type="ECO:0000313" key="3">
    <source>
        <dbReference type="Proteomes" id="UP001142175"/>
    </source>
</evidence>
<dbReference type="Proteomes" id="UP001142175">
    <property type="component" value="Unassembled WGS sequence"/>
</dbReference>
<sequence length="324" mass="37063">MKPSLRLLTLLCLMSFQSVFAQRPGGPQDTIYYHGNENLNIYILSSDYHKLTKDDQLQNILLDFQNKLKEIKNMVPSSSSYKIEYQYNSKIEILKSDRIASFTISEGKSLKQDFQNQALITDPGSRYHVNIGFDGLETLVNADFTQIIGEIIAELPEKDRYLRYLEYQPEATTNKAKLIQNRPSGYLDMLSLQAGVGANVYRSKFLTDITGELSLQLNQKGILRNQIYVSNNLMFSFDESNSAVINNFTNIGYRRNFSNQRDKPNWLGVEFGTLTKRSGDIFQPNTMRFGFNWKAAKHITVAPQMYFDGFFKNVSPGFRIGIGL</sequence>
<dbReference type="EMBL" id="JANSUY010000003">
    <property type="protein sequence ID" value="MCR9014866.1"/>
    <property type="molecule type" value="Genomic_DNA"/>
</dbReference>